<keyword evidence="1" id="KW-0653">Protein transport</keyword>
<dbReference type="Gene3D" id="4.10.400.10">
    <property type="entry name" value="Low-density Lipoprotein Receptor"/>
    <property type="match status" value="1"/>
</dbReference>
<keyword evidence="1" id="KW-0813">Transport</keyword>
<evidence type="ECO:0000313" key="4">
    <source>
        <dbReference type="EMBL" id="KAK4337114.1"/>
    </source>
</evidence>
<accession>A0AAE1QPY2</accession>
<organism evidence="4 5">
    <name type="scientific">Anisodus tanguticus</name>
    <dbReference type="NCBI Taxonomy" id="243964"/>
    <lineage>
        <taxon>Eukaryota</taxon>
        <taxon>Viridiplantae</taxon>
        <taxon>Streptophyta</taxon>
        <taxon>Embryophyta</taxon>
        <taxon>Tracheophyta</taxon>
        <taxon>Spermatophyta</taxon>
        <taxon>Magnoliopsida</taxon>
        <taxon>eudicotyledons</taxon>
        <taxon>Gunneridae</taxon>
        <taxon>Pentapetalae</taxon>
        <taxon>asterids</taxon>
        <taxon>lamiids</taxon>
        <taxon>Solanales</taxon>
        <taxon>Solanaceae</taxon>
        <taxon>Solanoideae</taxon>
        <taxon>Hyoscyameae</taxon>
        <taxon>Anisodus</taxon>
    </lineage>
</organism>
<dbReference type="Gene3D" id="1.20.5.110">
    <property type="match status" value="1"/>
</dbReference>
<dbReference type="EMBL" id="JAVYJV010000053">
    <property type="protein sequence ID" value="KAK4337114.1"/>
    <property type="molecule type" value="Genomic_DNA"/>
</dbReference>
<dbReference type="SMART" id="SM00192">
    <property type="entry name" value="LDLa"/>
    <property type="match status" value="1"/>
</dbReference>
<evidence type="ECO:0000256" key="1">
    <source>
        <dbReference type="ARBA" id="ARBA00022927"/>
    </source>
</evidence>
<comment type="caution">
    <text evidence="4">The sequence shown here is derived from an EMBL/GenBank/DDBJ whole genome shotgun (WGS) entry which is preliminary data.</text>
</comment>
<dbReference type="Pfam" id="PF05739">
    <property type="entry name" value="SNARE"/>
    <property type="match status" value="1"/>
</dbReference>
<dbReference type="AlphaFoldDB" id="A0AAE1QPY2"/>
<evidence type="ECO:0000256" key="2">
    <source>
        <dbReference type="ARBA" id="ARBA00023157"/>
    </source>
</evidence>
<evidence type="ECO:0000259" key="3">
    <source>
        <dbReference type="PROSITE" id="PS50192"/>
    </source>
</evidence>
<dbReference type="InterPro" id="IPR002172">
    <property type="entry name" value="LDrepeatLR_classA_rpt"/>
</dbReference>
<feature type="domain" description="T-SNARE coiled-coil homology" evidence="3">
    <location>
        <begin position="1"/>
        <end position="33"/>
    </location>
</feature>
<protein>
    <recommendedName>
        <fullName evidence="3">t-SNARE coiled-coil homology domain-containing protein</fullName>
    </recommendedName>
</protein>
<dbReference type="SUPFAM" id="SSF58038">
    <property type="entry name" value="SNARE fusion complex"/>
    <property type="match status" value="1"/>
</dbReference>
<name>A0AAE1QPY2_9SOLA</name>
<sequence>MVQHQEEMITRIDTNITDTNLNVEAAHESLLRYFHTISNQNNNQMKELPPMMSTENEDFNSKTQKFKRFTRKNQLGKFPKSCNFNQIKCPSNGKCIRFEDLCDDVDDCYTKVDENETFCFFYLPPLNQPLIDSTTNGRKRKAEEIYDFVEPMNDTSEDSFEIKTDFDINNFIDNGITDDASFEQYYSSERFFRKFAKPKYKTNQNREGSYRNYIQI</sequence>
<dbReference type="CDD" id="cd00112">
    <property type="entry name" value="LDLa"/>
    <property type="match status" value="1"/>
</dbReference>
<dbReference type="InterPro" id="IPR036055">
    <property type="entry name" value="LDL_receptor-like_sf"/>
</dbReference>
<dbReference type="SUPFAM" id="SSF57424">
    <property type="entry name" value="LDL receptor-like module"/>
    <property type="match status" value="1"/>
</dbReference>
<keyword evidence="5" id="KW-1185">Reference proteome</keyword>
<gene>
    <name evidence="4" type="ORF">RND71_043432</name>
</gene>
<dbReference type="PROSITE" id="PS50068">
    <property type="entry name" value="LDLRA_2"/>
    <property type="match status" value="1"/>
</dbReference>
<evidence type="ECO:0000313" key="5">
    <source>
        <dbReference type="Proteomes" id="UP001291623"/>
    </source>
</evidence>
<reference evidence="4" key="1">
    <citation type="submission" date="2023-12" db="EMBL/GenBank/DDBJ databases">
        <title>Genome assembly of Anisodus tanguticus.</title>
        <authorList>
            <person name="Wang Y.-J."/>
        </authorList>
    </citation>
    <scope>NUCLEOTIDE SEQUENCE</scope>
    <source>
        <strain evidence="4">KB-2021</strain>
        <tissue evidence="4">Leaf</tissue>
    </source>
</reference>
<proteinExistence type="predicted"/>
<keyword evidence="2" id="KW-1015">Disulfide bond</keyword>
<dbReference type="GO" id="GO:0015031">
    <property type="term" value="P:protein transport"/>
    <property type="evidence" value="ECO:0007669"/>
    <property type="project" value="UniProtKB-KW"/>
</dbReference>
<dbReference type="PROSITE" id="PS50192">
    <property type="entry name" value="T_SNARE"/>
    <property type="match status" value="1"/>
</dbReference>
<dbReference type="Proteomes" id="UP001291623">
    <property type="component" value="Unassembled WGS sequence"/>
</dbReference>
<dbReference type="InterPro" id="IPR000727">
    <property type="entry name" value="T_SNARE_dom"/>
</dbReference>